<evidence type="ECO:0000256" key="2">
    <source>
        <dbReference type="ARBA" id="ARBA00022741"/>
    </source>
</evidence>
<accession>D6GS95</accession>
<dbReference type="GO" id="GO:0033202">
    <property type="term" value="C:DNA helicase complex"/>
    <property type="evidence" value="ECO:0007669"/>
    <property type="project" value="TreeGrafter"/>
</dbReference>
<dbReference type="InterPro" id="IPR027417">
    <property type="entry name" value="P-loop_NTPase"/>
</dbReference>
<evidence type="ECO:0000256" key="10">
    <source>
        <dbReference type="ARBA" id="ARBA00048988"/>
    </source>
</evidence>
<dbReference type="PROSITE" id="PS51217">
    <property type="entry name" value="UVRD_HELICASE_CTER"/>
    <property type="match status" value="1"/>
</dbReference>
<evidence type="ECO:0000259" key="12">
    <source>
        <dbReference type="PROSITE" id="PS51198"/>
    </source>
</evidence>
<evidence type="ECO:0000256" key="6">
    <source>
        <dbReference type="ARBA" id="ARBA00023125"/>
    </source>
</evidence>
<dbReference type="Gene3D" id="1.10.486.10">
    <property type="entry name" value="PCRA, domain 4"/>
    <property type="match status" value="1"/>
</dbReference>
<keyword evidence="3 11" id="KW-0378">Hydrolase</keyword>
<dbReference type="InterPro" id="IPR013986">
    <property type="entry name" value="DExx_box_DNA_helicase_dom_sf"/>
</dbReference>
<dbReference type="FunFam" id="1.10.486.10:FF:000003">
    <property type="entry name" value="ATP-dependent DNA helicase"/>
    <property type="match status" value="1"/>
</dbReference>
<dbReference type="PANTHER" id="PTHR11070:SF2">
    <property type="entry name" value="ATP-DEPENDENT DNA HELICASE SRS2"/>
    <property type="match status" value="1"/>
</dbReference>
<gene>
    <name evidence="14" type="ordered locus">HMPREF0389_00452</name>
</gene>
<evidence type="ECO:0000256" key="1">
    <source>
        <dbReference type="ARBA" id="ARBA00009922"/>
    </source>
</evidence>
<proteinExistence type="inferred from homology"/>
<sequence>MDIAELNKEQLDAVQTAGGNMLILAGAGSGKTRVITYRIAYLINHGVSPSNILALTFTNKAANEMKDRLSSILSEEFSPSWIGTFHSICLRILRMNIEKVNYKKEFVIYDTYDQTAIIKDCMKQLNISPKIKPSFFLSKISDFKNRFKSPNECGLDKEKDSSSIQIQEIYDMYQKRLYSANAIDFDDIIFYTVKILEEYEEISFFYQGKFKHILVDEYQDTNYLQYRFIKILSEKHQNLCVVGDDDQSIYRWRGADVRNILEFEKDHKDTKIIKLEQNYRSTQTILNVAYDVISKNIGRMNKKLWTENGTGELIILKKLYSEKEEGAWVANQIKELVDKFDYSLDEIAVLYRANAQSRAIEDAFVLKDMPYQVFGGIKFYDRKEIKDLLAYLRLISNTSDISSFRRIINIPKRGIGIKTIEKIEFNALSDSKTVYEYLLSDELLDFSVKVRKNLKNLISMMETFRSMSELIPLDELIETILDHTGYRKELEEEKTEEANNRLENLREFLSVAKDFYQTKEKEEGLSDFLFGLSLATEQDEDETEGKVSLMTLHSAKGLEFRAVFIVGMEEGLFPISRAVYDEYELEEERRLCYVGITRAKEKLYLTYTGERMIYGKTEKRVISRFVKDINSKYISGNLHDSLEQGKTLSLYQKYREKYKVGLETKKKDDSFPQDAQKISLGSKVKHKVFGIGTVVAREEGVYTIVFDSKGIKKIDTKYVNLEVLS</sequence>
<dbReference type="GO" id="GO:0003677">
    <property type="term" value="F:DNA binding"/>
    <property type="evidence" value="ECO:0007669"/>
    <property type="project" value="UniProtKB-KW"/>
</dbReference>
<dbReference type="InterPro" id="IPR000212">
    <property type="entry name" value="DNA_helicase_UvrD/REP"/>
</dbReference>
<comment type="catalytic activity">
    <reaction evidence="8">
        <text>Couples ATP hydrolysis with the unwinding of duplex DNA by translocating in the 3'-5' direction.</text>
        <dbReference type="EC" id="5.6.2.4"/>
    </reaction>
</comment>
<feature type="domain" description="UvrD-like helicase ATP-binding" evidence="12">
    <location>
        <begin position="4"/>
        <end position="282"/>
    </location>
</feature>
<keyword evidence="7" id="KW-0413">Isomerase</keyword>
<dbReference type="SUPFAM" id="SSF52540">
    <property type="entry name" value="P-loop containing nucleoside triphosphate hydrolases"/>
    <property type="match status" value="1"/>
</dbReference>
<organism evidence="14 15">
    <name type="scientific">Filifactor alocis (strain ATCC 35896 / CCUG 47790 / D40 B5)</name>
    <name type="common">Fusobacterium alocis</name>
    <dbReference type="NCBI Taxonomy" id="546269"/>
    <lineage>
        <taxon>Bacteria</taxon>
        <taxon>Bacillati</taxon>
        <taxon>Bacillota</taxon>
        <taxon>Clostridia</taxon>
        <taxon>Peptostreptococcales</taxon>
        <taxon>Filifactoraceae</taxon>
        <taxon>Filifactor</taxon>
    </lineage>
</organism>
<dbReference type="EMBL" id="CP002390">
    <property type="protein sequence ID" value="EFE28536.1"/>
    <property type="molecule type" value="Genomic_DNA"/>
</dbReference>
<dbReference type="Pfam" id="PF13361">
    <property type="entry name" value="UvrD_C"/>
    <property type="match status" value="1"/>
</dbReference>
<keyword evidence="4 11" id="KW-0347">Helicase</keyword>
<dbReference type="KEGG" id="faa:HMPREF0389_00452"/>
<dbReference type="Pfam" id="PF00580">
    <property type="entry name" value="UvrD-helicase"/>
    <property type="match status" value="1"/>
</dbReference>
<dbReference type="GO" id="GO:0043138">
    <property type="term" value="F:3'-5' DNA helicase activity"/>
    <property type="evidence" value="ECO:0007669"/>
    <property type="project" value="UniProtKB-EC"/>
</dbReference>
<dbReference type="GO" id="GO:0016887">
    <property type="term" value="F:ATP hydrolysis activity"/>
    <property type="evidence" value="ECO:0007669"/>
    <property type="project" value="RHEA"/>
</dbReference>
<evidence type="ECO:0000256" key="3">
    <source>
        <dbReference type="ARBA" id="ARBA00022801"/>
    </source>
</evidence>
<keyword evidence="6" id="KW-0238">DNA-binding</keyword>
<protein>
    <recommendedName>
        <fullName evidence="9">DNA 3'-5' helicase</fullName>
        <ecNumber evidence="9">5.6.2.4</ecNumber>
    </recommendedName>
</protein>
<dbReference type="InterPro" id="IPR014017">
    <property type="entry name" value="DNA_helicase_UvrD-like_C"/>
</dbReference>
<feature type="domain" description="UvrD-like helicase C-terminal" evidence="13">
    <location>
        <begin position="283"/>
        <end position="557"/>
    </location>
</feature>
<keyword evidence="15" id="KW-1185">Reference proteome</keyword>
<reference evidence="15" key="1">
    <citation type="submission" date="2010-12" db="EMBL/GenBank/DDBJ databases">
        <title>The genome sequence of Filifactor alocis strain ATCC 35896.</title>
        <authorList>
            <consortium name="The Broad Institute Genome Sequencing Platform"/>
            <person name="Ward D."/>
            <person name="Earl A."/>
            <person name="Feldgarden M."/>
            <person name="Young S.K."/>
            <person name="Gargeya S."/>
            <person name="Zeng Q."/>
            <person name="Alvarado L."/>
            <person name="Berlin A."/>
            <person name="Bochicchio J."/>
            <person name="Chapman S.B."/>
            <person name="Chen Z."/>
            <person name="Freedman E."/>
            <person name="Gellesch M."/>
            <person name="Goldberg J."/>
            <person name="Griggs A."/>
            <person name="Gujja S."/>
            <person name="Heilman E."/>
            <person name="Heiman D."/>
            <person name="Howarth C."/>
            <person name="Mehta T."/>
            <person name="Neiman D."/>
            <person name="Pearson M."/>
            <person name="Roberts A."/>
            <person name="Saif S."/>
            <person name="Shea T."/>
            <person name="Shenoy N."/>
            <person name="Sisk P."/>
            <person name="Stolte C."/>
            <person name="Sykes S."/>
            <person name="White J."/>
            <person name="Yandava C."/>
            <person name="Izard J."/>
            <person name="Blanton J.M."/>
            <person name="Baranova O.V."/>
            <person name="Tanner A.C."/>
            <person name="Dewhirst F.E."/>
            <person name="Haas B."/>
            <person name="Nusbaum C."/>
            <person name="Birren B."/>
        </authorList>
    </citation>
    <scope>NUCLEOTIDE SEQUENCE [LARGE SCALE GENOMIC DNA]</scope>
    <source>
        <strain evidence="15">ATCC 35896 / D40 B5</strain>
    </source>
</reference>
<dbReference type="GO" id="GO:0005524">
    <property type="term" value="F:ATP binding"/>
    <property type="evidence" value="ECO:0007669"/>
    <property type="project" value="UniProtKB-UniRule"/>
</dbReference>
<dbReference type="eggNOG" id="COG0210">
    <property type="taxonomic scope" value="Bacteria"/>
</dbReference>
<evidence type="ECO:0000259" key="13">
    <source>
        <dbReference type="PROSITE" id="PS51217"/>
    </source>
</evidence>
<dbReference type="Gene3D" id="3.40.50.300">
    <property type="entry name" value="P-loop containing nucleotide triphosphate hydrolases"/>
    <property type="match status" value="2"/>
</dbReference>
<dbReference type="GO" id="GO:0000725">
    <property type="term" value="P:recombinational repair"/>
    <property type="evidence" value="ECO:0007669"/>
    <property type="project" value="TreeGrafter"/>
</dbReference>
<keyword evidence="5 11" id="KW-0067">ATP-binding</keyword>
<dbReference type="STRING" id="546269.HMPREF0389_00452"/>
<dbReference type="Proteomes" id="UP000007468">
    <property type="component" value="Chromosome"/>
</dbReference>
<keyword evidence="2 11" id="KW-0547">Nucleotide-binding</keyword>
<evidence type="ECO:0000256" key="7">
    <source>
        <dbReference type="ARBA" id="ARBA00023235"/>
    </source>
</evidence>
<name>D6GS95_FILAD</name>
<dbReference type="PATRIC" id="fig|546269.5.peg.199"/>
<evidence type="ECO:0000256" key="11">
    <source>
        <dbReference type="PROSITE-ProRule" id="PRU00560"/>
    </source>
</evidence>
<dbReference type="AlphaFoldDB" id="D6GS95"/>
<comment type="similarity">
    <text evidence="1">Belongs to the helicase family. UvrD subfamily.</text>
</comment>
<evidence type="ECO:0000256" key="5">
    <source>
        <dbReference type="ARBA" id="ARBA00022840"/>
    </source>
</evidence>
<evidence type="ECO:0000256" key="4">
    <source>
        <dbReference type="ARBA" id="ARBA00022806"/>
    </source>
</evidence>
<dbReference type="Gene3D" id="1.10.10.160">
    <property type="match status" value="1"/>
</dbReference>
<dbReference type="PROSITE" id="PS51198">
    <property type="entry name" value="UVRD_HELICASE_ATP_BIND"/>
    <property type="match status" value="1"/>
</dbReference>
<dbReference type="EC" id="5.6.2.4" evidence="9"/>
<evidence type="ECO:0000313" key="15">
    <source>
        <dbReference type="Proteomes" id="UP000007468"/>
    </source>
</evidence>
<dbReference type="PANTHER" id="PTHR11070">
    <property type="entry name" value="UVRD / RECB / PCRA DNA HELICASE FAMILY MEMBER"/>
    <property type="match status" value="1"/>
</dbReference>
<evidence type="ECO:0000256" key="9">
    <source>
        <dbReference type="ARBA" id="ARBA00034808"/>
    </source>
</evidence>
<dbReference type="InterPro" id="IPR014016">
    <property type="entry name" value="UvrD-like_ATP-bd"/>
</dbReference>
<feature type="binding site" evidence="11">
    <location>
        <begin position="25"/>
        <end position="32"/>
    </location>
    <ligand>
        <name>ATP</name>
        <dbReference type="ChEBI" id="CHEBI:30616"/>
    </ligand>
</feature>
<dbReference type="OrthoDB" id="9810135at2"/>
<comment type="catalytic activity">
    <reaction evidence="10">
        <text>ATP + H2O = ADP + phosphate + H(+)</text>
        <dbReference type="Rhea" id="RHEA:13065"/>
        <dbReference type="ChEBI" id="CHEBI:15377"/>
        <dbReference type="ChEBI" id="CHEBI:15378"/>
        <dbReference type="ChEBI" id="CHEBI:30616"/>
        <dbReference type="ChEBI" id="CHEBI:43474"/>
        <dbReference type="ChEBI" id="CHEBI:456216"/>
        <dbReference type="EC" id="5.6.2.4"/>
    </reaction>
</comment>
<dbReference type="CDD" id="cd17932">
    <property type="entry name" value="DEXQc_UvrD"/>
    <property type="match status" value="1"/>
</dbReference>
<dbReference type="RefSeq" id="WP_014261858.1">
    <property type="nucleotide sequence ID" value="NC_016630.1"/>
</dbReference>
<dbReference type="GO" id="GO:0005829">
    <property type="term" value="C:cytosol"/>
    <property type="evidence" value="ECO:0007669"/>
    <property type="project" value="TreeGrafter"/>
</dbReference>
<evidence type="ECO:0000313" key="14">
    <source>
        <dbReference type="EMBL" id="EFE28536.1"/>
    </source>
</evidence>
<evidence type="ECO:0000256" key="8">
    <source>
        <dbReference type="ARBA" id="ARBA00034617"/>
    </source>
</evidence>